<evidence type="ECO:0000259" key="1">
    <source>
        <dbReference type="Pfam" id="PF03551"/>
    </source>
</evidence>
<dbReference type="AlphaFoldDB" id="A0AA37VEI1"/>
<dbReference type="PANTHER" id="PTHR33169">
    <property type="entry name" value="PADR-FAMILY TRANSCRIPTIONAL REGULATOR"/>
    <property type="match status" value="1"/>
</dbReference>
<dbReference type="InterPro" id="IPR017799">
    <property type="entry name" value="Tscrpt_reg_PadR_acidobac-type"/>
</dbReference>
<dbReference type="EMBL" id="BRXS01000002">
    <property type="protein sequence ID" value="GLC25184.1"/>
    <property type="molecule type" value="Genomic_DNA"/>
</dbReference>
<dbReference type="Gene3D" id="1.10.10.10">
    <property type="entry name" value="Winged helix-like DNA-binding domain superfamily/Winged helix DNA-binding domain"/>
    <property type="match status" value="1"/>
</dbReference>
<gene>
    <name evidence="2" type="ORF">rosag_16970</name>
</gene>
<dbReference type="InterPro" id="IPR052509">
    <property type="entry name" value="Metal_resp_DNA-bind_regulator"/>
</dbReference>
<name>A0AA37VEI1_9BACT</name>
<feature type="domain" description="Transcription regulator PadR N-terminal" evidence="1">
    <location>
        <begin position="16"/>
        <end position="89"/>
    </location>
</feature>
<evidence type="ECO:0000313" key="3">
    <source>
        <dbReference type="Proteomes" id="UP001161325"/>
    </source>
</evidence>
<organism evidence="2 3">
    <name type="scientific">Roseisolibacter agri</name>
    <dbReference type="NCBI Taxonomy" id="2014610"/>
    <lineage>
        <taxon>Bacteria</taxon>
        <taxon>Pseudomonadati</taxon>
        <taxon>Gemmatimonadota</taxon>
        <taxon>Gemmatimonadia</taxon>
        <taxon>Gemmatimonadales</taxon>
        <taxon>Gemmatimonadaceae</taxon>
        <taxon>Roseisolibacter</taxon>
    </lineage>
</organism>
<protein>
    <submittedName>
        <fullName evidence="2">Pex-like protein</fullName>
    </submittedName>
</protein>
<dbReference type="Pfam" id="PF03551">
    <property type="entry name" value="PadR"/>
    <property type="match status" value="1"/>
</dbReference>
<dbReference type="InterPro" id="IPR036388">
    <property type="entry name" value="WH-like_DNA-bd_sf"/>
</dbReference>
<accession>A0AA37VEI1</accession>
<comment type="caution">
    <text evidence="2">The sequence shown here is derived from an EMBL/GenBank/DDBJ whole genome shotgun (WGS) entry which is preliminary data.</text>
</comment>
<evidence type="ECO:0000313" key="2">
    <source>
        <dbReference type="EMBL" id="GLC25184.1"/>
    </source>
</evidence>
<dbReference type="NCBIfam" id="TIGR03433">
    <property type="entry name" value="padR_acidobact"/>
    <property type="match status" value="1"/>
</dbReference>
<keyword evidence="3" id="KW-1185">Reference proteome</keyword>
<dbReference type="Proteomes" id="UP001161325">
    <property type="component" value="Unassembled WGS sequence"/>
</dbReference>
<dbReference type="PANTHER" id="PTHR33169:SF14">
    <property type="entry name" value="TRANSCRIPTIONAL REGULATOR RV3488"/>
    <property type="match status" value="1"/>
</dbReference>
<sequence>MADPTELLHGTLDTLVLKTLAWGPRHGYAIARWLEAMGADALRIEEGSLYPALYRLERRGWIAAEWGLSETRRRVKLYQLTDEGRARLAVETAQWSRFADAVGRILHAPIDAT</sequence>
<dbReference type="InterPro" id="IPR036390">
    <property type="entry name" value="WH_DNA-bd_sf"/>
</dbReference>
<dbReference type="SUPFAM" id="SSF46785">
    <property type="entry name" value="Winged helix' DNA-binding domain"/>
    <property type="match status" value="1"/>
</dbReference>
<dbReference type="RefSeq" id="WP_284349627.1">
    <property type="nucleotide sequence ID" value="NZ_BRXS01000002.1"/>
</dbReference>
<reference evidence="2" key="1">
    <citation type="submission" date="2022-08" db="EMBL/GenBank/DDBJ databases">
        <title>Draft genome sequencing of Roseisolibacter agri AW1220.</title>
        <authorList>
            <person name="Tobiishi Y."/>
            <person name="Tonouchi A."/>
        </authorList>
    </citation>
    <scope>NUCLEOTIDE SEQUENCE</scope>
    <source>
        <strain evidence="2">AW1220</strain>
    </source>
</reference>
<dbReference type="InterPro" id="IPR005149">
    <property type="entry name" value="Tscrpt_reg_PadR_N"/>
</dbReference>
<proteinExistence type="predicted"/>